<dbReference type="EMBL" id="MU006090">
    <property type="protein sequence ID" value="KAF2842293.1"/>
    <property type="molecule type" value="Genomic_DNA"/>
</dbReference>
<dbReference type="PANTHER" id="PTHR37540:SF5">
    <property type="entry name" value="TRANSCRIPTION FACTOR DOMAIN-CONTAINING PROTEIN"/>
    <property type="match status" value="1"/>
</dbReference>
<protein>
    <submittedName>
        <fullName evidence="1">Uncharacterized protein</fullName>
    </submittedName>
</protein>
<gene>
    <name evidence="1" type="ORF">M501DRAFT_998567</name>
</gene>
<accession>A0A9P4VSQ9</accession>
<comment type="caution">
    <text evidence="1">The sequence shown here is derived from an EMBL/GenBank/DDBJ whole genome shotgun (WGS) entry which is preliminary data.</text>
</comment>
<reference evidence="1" key="1">
    <citation type="journal article" date="2020" name="Stud. Mycol.">
        <title>101 Dothideomycetes genomes: a test case for predicting lifestyles and emergence of pathogens.</title>
        <authorList>
            <person name="Haridas S."/>
            <person name="Albert R."/>
            <person name="Binder M."/>
            <person name="Bloem J."/>
            <person name="Labutti K."/>
            <person name="Salamov A."/>
            <person name="Andreopoulos B."/>
            <person name="Baker S."/>
            <person name="Barry K."/>
            <person name="Bills G."/>
            <person name="Bluhm B."/>
            <person name="Cannon C."/>
            <person name="Castanera R."/>
            <person name="Culley D."/>
            <person name="Daum C."/>
            <person name="Ezra D."/>
            <person name="Gonzalez J."/>
            <person name="Henrissat B."/>
            <person name="Kuo A."/>
            <person name="Liang C."/>
            <person name="Lipzen A."/>
            <person name="Lutzoni F."/>
            <person name="Magnuson J."/>
            <person name="Mondo S."/>
            <person name="Nolan M."/>
            <person name="Ohm R."/>
            <person name="Pangilinan J."/>
            <person name="Park H.-J."/>
            <person name="Ramirez L."/>
            <person name="Alfaro M."/>
            <person name="Sun H."/>
            <person name="Tritt A."/>
            <person name="Yoshinaga Y."/>
            <person name="Zwiers L.-H."/>
            <person name="Turgeon B."/>
            <person name="Goodwin S."/>
            <person name="Spatafora J."/>
            <person name="Crous P."/>
            <person name="Grigoriev I."/>
        </authorList>
    </citation>
    <scope>NUCLEOTIDE SEQUENCE</scope>
    <source>
        <strain evidence="1">CBS 101060</strain>
    </source>
</reference>
<dbReference type="OrthoDB" id="4159781at2759"/>
<dbReference type="AlphaFoldDB" id="A0A9P4VSQ9"/>
<evidence type="ECO:0000313" key="2">
    <source>
        <dbReference type="Proteomes" id="UP000799429"/>
    </source>
</evidence>
<sequence length="111" mass="11857">MSDPDLVGSPAAFISTFALSSTHLDLIRGQPESVDAISLKADLMGALRNELRNEKTPQSLVAVVHLLLTELPTSDKDTLVVHARGLRKMVEARGGLHALTKDGNIASVLTM</sequence>
<proteinExistence type="predicted"/>
<evidence type="ECO:0000313" key="1">
    <source>
        <dbReference type="EMBL" id="KAF2842293.1"/>
    </source>
</evidence>
<dbReference type="Proteomes" id="UP000799429">
    <property type="component" value="Unassembled WGS sequence"/>
</dbReference>
<dbReference type="PANTHER" id="PTHR37540">
    <property type="entry name" value="TRANSCRIPTION FACTOR (ACR-2), PUTATIVE-RELATED-RELATED"/>
    <property type="match status" value="1"/>
</dbReference>
<name>A0A9P4VSQ9_9PEZI</name>
<keyword evidence="2" id="KW-1185">Reference proteome</keyword>
<organism evidence="1 2">
    <name type="scientific">Patellaria atrata CBS 101060</name>
    <dbReference type="NCBI Taxonomy" id="1346257"/>
    <lineage>
        <taxon>Eukaryota</taxon>
        <taxon>Fungi</taxon>
        <taxon>Dikarya</taxon>
        <taxon>Ascomycota</taxon>
        <taxon>Pezizomycotina</taxon>
        <taxon>Dothideomycetes</taxon>
        <taxon>Dothideomycetes incertae sedis</taxon>
        <taxon>Patellariales</taxon>
        <taxon>Patellariaceae</taxon>
        <taxon>Patellaria</taxon>
    </lineage>
</organism>